<dbReference type="EMBL" id="JAWWNJ010000053">
    <property type="protein sequence ID" value="KAK7015698.1"/>
    <property type="molecule type" value="Genomic_DNA"/>
</dbReference>
<protein>
    <submittedName>
        <fullName evidence="1">Uncharacterized protein</fullName>
    </submittedName>
</protein>
<accession>A0AAW0ARP5</accession>
<comment type="caution">
    <text evidence="1">The sequence shown here is derived from an EMBL/GenBank/DDBJ whole genome shotgun (WGS) entry which is preliminary data.</text>
</comment>
<sequence length="248" mass="27307">MASREGALAIPDEYQDLEGEGQTNAAHALRHTVSALMNNVSFPLDPLYTNLASYVTLRRQHRAVEFAETVANALPVIIDFIEHGGLEVWVPAPNTTGEAIRGHIASLNIYDVDGIPSLLFQDLGQFSENAVLAHRVDNIFSKGKHTFLVNTSGSGKTRLTFEGLCQHWGFYLVGAIDLNGIGSSDLPDVLSTHIKGSREGFSMAVSSSNGDMLNNLRITRFFLRKLLLCRLLVFSTFAEHVHTRYHGK</sequence>
<organism evidence="1 2">
    <name type="scientific">Favolaschia claudopus</name>
    <dbReference type="NCBI Taxonomy" id="2862362"/>
    <lineage>
        <taxon>Eukaryota</taxon>
        <taxon>Fungi</taxon>
        <taxon>Dikarya</taxon>
        <taxon>Basidiomycota</taxon>
        <taxon>Agaricomycotina</taxon>
        <taxon>Agaricomycetes</taxon>
        <taxon>Agaricomycetidae</taxon>
        <taxon>Agaricales</taxon>
        <taxon>Marasmiineae</taxon>
        <taxon>Mycenaceae</taxon>
        <taxon>Favolaschia</taxon>
    </lineage>
</organism>
<evidence type="ECO:0000313" key="1">
    <source>
        <dbReference type="EMBL" id="KAK7015698.1"/>
    </source>
</evidence>
<name>A0AAW0ARP5_9AGAR</name>
<reference evidence="1 2" key="1">
    <citation type="journal article" date="2024" name="J Genomics">
        <title>Draft genome sequencing and assembly of Favolaschia claudopus CIRM-BRFM 2984 isolated from oak limbs.</title>
        <authorList>
            <person name="Navarro D."/>
            <person name="Drula E."/>
            <person name="Chaduli D."/>
            <person name="Cazenave R."/>
            <person name="Ahrendt S."/>
            <person name="Wang J."/>
            <person name="Lipzen A."/>
            <person name="Daum C."/>
            <person name="Barry K."/>
            <person name="Grigoriev I.V."/>
            <person name="Favel A."/>
            <person name="Rosso M.N."/>
            <person name="Martin F."/>
        </authorList>
    </citation>
    <scope>NUCLEOTIDE SEQUENCE [LARGE SCALE GENOMIC DNA]</scope>
    <source>
        <strain evidence="1 2">CIRM-BRFM 2984</strain>
    </source>
</reference>
<gene>
    <name evidence="1" type="ORF">R3P38DRAFT_3204216</name>
</gene>
<dbReference type="Proteomes" id="UP001362999">
    <property type="component" value="Unassembled WGS sequence"/>
</dbReference>
<keyword evidence="2" id="KW-1185">Reference proteome</keyword>
<evidence type="ECO:0000313" key="2">
    <source>
        <dbReference type="Proteomes" id="UP001362999"/>
    </source>
</evidence>
<proteinExistence type="predicted"/>
<dbReference type="AlphaFoldDB" id="A0AAW0ARP5"/>